<protein>
    <recommendedName>
        <fullName evidence="5">Epoxide hydrolase</fullName>
    </recommendedName>
</protein>
<comment type="similarity">
    <text evidence="1">Belongs to the peptidase S33 family.</text>
</comment>
<evidence type="ECO:0008006" key="5">
    <source>
        <dbReference type="Google" id="ProtNLM"/>
    </source>
</evidence>
<name>A0ABV7YM83_9ACTN</name>
<dbReference type="Proteomes" id="UP001595699">
    <property type="component" value="Unassembled WGS sequence"/>
</dbReference>
<sequence length="149" mass="16415">MARAGYAAEMGTRPQTIAYALNDSPVGQLAWNLEWFVDYDPTTTKQTPIDTDAILTNVTIFWLTQTAGSAARIYLEAGEAWGERPDPSPVPTGVANFQGDGPIRALVERSNNVTHWTEYDRGGHFASLQAPDLLVDDVRTFFRGLRVVS</sequence>
<gene>
    <name evidence="3" type="ORF">ACFOUW_35220</name>
</gene>
<reference evidence="4" key="1">
    <citation type="journal article" date="2019" name="Int. J. Syst. Evol. Microbiol.">
        <title>The Global Catalogue of Microorganisms (GCM) 10K type strain sequencing project: providing services to taxonomists for standard genome sequencing and annotation.</title>
        <authorList>
            <consortium name="The Broad Institute Genomics Platform"/>
            <consortium name="The Broad Institute Genome Sequencing Center for Infectious Disease"/>
            <person name="Wu L."/>
            <person name="Ma J."/>
        </authorList>
    </citation>
    <scope>NUCLEOTIDE SEQUENCE [LARGE SCALE GENOMIC DNA]</scope>
    <source>
        <strain evidence="4">CGMCC 4.7241</strain>
    </source>
</reference>
<dbReference type="PANTHER" id="PTHR21661:SF35">
    <property type="entry name" value="EPOXIDE HYDROLASE"/>
    <property type="match status" value="1"/>
</dbReference>
<dbReference type="Gene3D" id="3.40.50.1820">
    <property type="entry name" value="alpha/beta hydrolase"/>
    <property type="match status" value="1"/>
</dbReference>
<organism evidence="3 4">
    <name type="scientific">Tenggerimyces flavus</name>
    <dbReference type="NCBI Taxonomy" id="1708749"/>
    <lineage>
        <taxon>Bacteria</taxon>
        <taxon>Bacillati</taxon>
        <taxon>Actinomycetota</taxon>
        <taxon>Actinomycetes</taxon>
        <taxon>Propionibacteriales</taxon>
        <taxon>Nocardioidaceae</taxon>
        <taxon>Tenggerimyces</taxon>
    </lineage>
</organism>
<dbReference type="PANTHER" id="PTHR21661">
    <property type="entry name" value="EPOXIDE HYDROLASE 1-RELATED"/>
    <property type="match status" value="1"/>
</dbReference>
<proteinExistence type="inferred from homology"/>
<dbReference type="EMBL" id="JBHRZH010000049">
    <property type="protein sequence ID" value="MFC3766128.1"/>
    <property type="molecule type" value="Genomic_DNA"/>
</dbReference>
<evidence type="ECO:0000256" key="1">
    <source>
        <dbReference type="ARBA" id="ARBA00010088"/>
    </source>
</evidence>
<evidence type="ECO:0000256" key="2">
    <source>
        <dbReference type="ARBA" id="ARBA00022801"/>
    </source>
</evidence>
<dbReference type="InterPro" id="IPR029058">
    <property type="entry name" value="AB_hydrolase_fold"/>
</dbReference>
<evidence type="ECO:0000313" key="4">
    <source>
        <dbReference type="Proteomes" id="UP001595699"/>
    </source>
</evidence>
<comment type="caution">
    <text evidence="3">The sequence shown here is derived from an EMBL/GenBank/DDBJ whole genome shotgun (WGS) entry which is preliminary data.</text>
</comment>
<accession>A0ABV7YM83</accession>
<dbReference type="SUPFAM" id="SSF53474">
    <property type="entry name" value="alpha/beta-Hydrolases"/>
    <property type="match status" value="1"/>
</dbReference>
<keyword evidence="4" id="KW-1185">Reference proteome</keyword>
<keyword evidence="2" id="KW-0378">Hydrolase</keyword>
<dbReference type="RefSeq" id="WP_307782771.1">
    <property type="nucleotide sequence ID" value="NZ_JAFBCM010000001.1"/>
</dbReference>
<evidence type="ECO:0000313" key="3">
    <source>
        <dbReference type="EMBL" id="MFC3766128.1"/>
    </source>
</evidence>